<proteinExistence type="predicted"/>
<protein>
    <submittedName>
        <fullName evidence="1">Uncharacterized protein</fullName>
    </submittedName>
</protein>
<dbReference type="Proteomes" id="UP000031443">
    <property type="component" value="Unassembled WGS sequence"/>
</dbReference>
<organism evidence="1 2">
    <name type="scientific">Chelonia mydas</name>
    <name type="common">Green sea-turtle</name>
    <name type="synonym">Chelonia agassizi</name>
    <dbReference type="NCBI Taxonomy" id="8469"/>
    <lineage>
        <taxon>Eukaryota</taxon>
        <taxon>Metazoa</taxon>
        <taxon>Chordata</taxon>
        <taxon>Craniata</taxon>
        <taxon>Vertebrata</taxon>
        <taxon>Euteleostomi</taxon>
        <taxon>Archelosauria</taxon>
        <taxon>Testudinata</taxon>
        <taxon>Testudines</taxon>
        <taxon>Cryptodira</taxon>
        <taxon>Durocryptodira</taxon>
        <taxon>Americhelydia</taxon>
        <taxon>Chelonioidea</taxon>
        <taxon>Cheloniidae</taxon>
        <taxon>Chelonia</taxon>
    </lineage>
</organism>
<evidence type="ECO:0000313" key="1">
    <source>
        <dbReference type="EMBL" id="EMP41599.1"/>
    </source>
</evidence>
<dbReference type="EMBL" id="KB487517">
    <property type="protein sequence ID" value="EMP41599.1"/>
    <property type="molecule type" value="Genomic_DNA"/>
</dbReference>
<gene>
    <name evidence="1" type="ORF">UY3_01118</name>
</gene>
<keyword evidence="2" id="KW-1185">Reference proteome</keyword>
<reference evidence="2" key="1">
    <citation type="journal article" date="2013" name="Nat. Genet.">
        <title>The draft genomes of soft-shell turtle and green sea turtle yield insights into the development and evolution of the turtle-specific body plan.</title>
        <authorList>
            <person name="Wang Z."/>
            <person name="Pascual-Anaya J."/>
            <person name="Zadissa A."/>
            <person name="Li W."/>
            <person name="Niimura Y."/>
            <person name="Huang Z."/>
            <person name="Li C."/>
            <person name="White S."/>
            <person name="Xiong Z."/>
            <person name="Fang D."/>
            <person name="Wang B."/>
            <person name="Ming Y."/>
            <person name="Chen Y."/>
            <person name="Zheng Y."/>
            <person name="Kuraku S."/>
            <person name="Pignatelli M."/>
            <person name="Herrero J."/>
            <person name="Beal K."/>
            <person name="Nozawa M."/>
            <person name="Li Q."/>
            <person name="Wang J."/>
            <person name="Zhang H."/>
            <person name="Yu L."/>
            <person name="Shigenobu S."/>
            <person name="Wang J."/>
            <person name="Liu J."/>
            <person name="Flicek P."/>
            <person name="Searle S."/>
            <person name="Wang J."/>
            <person name="Kuratani S."/>
            <person name="Yin Y."/>
            <person name="Aken B."/>
            <person name="Zhang G."/>
            <person name="Irie N."/>
        </authorList>
    </citation>
    <scope>NUCLEOTIDE SEQUENCE [LARGE SCALE GENOMIC DNA]</scope>
</reference>
<evidence type="ECO:0000313" key="2">
    <source>
        <dbReference type="Proteomes" id="UP000031443"/>
    </source>
</evidence>
<dbReference type="AlphaFoldDB" id="M7BWL3"/>
<accession>M7BWL3</accession>
<sequence length="146" mass="16950">MDNISQQCLKSQKPPWTPCDHLMSLDLAREWQSVWTSSIIPKKHIITDPASHPPGFNLPCRLWTTLNCRRTNHGRCGYLMYKWKVKDLLSCDCRENIQTIGRIIMQFPIYGFEGELDDIDVTEESLKWLMDLQLHLQNVATCNVCA</sequence>
<name>M7BWL3_CHEMY</name>